<sequence length="573" mass="58873">MLAATITAAVLATLANAHNSPHHPAMFGFDYPKQSEWPYGGESGANPPGCVWDSARAKWPIREDERRSESFWLSNGLRDYPPPAGVFLEVESGGSLTLDLNENRAYTRWRWPESRNPNAKWAGQTEGTLHTVNNFDQPANITLFGGTALAIAYTSDEKAVRGADLTVISTDWASPWLALASYPLPSGLPPCPPGGCLCTWNWLHTAGNERHNPNPGAGRPKGEGYGDELYNNLFRCLVTGASNPNNIVPKGAVPTQCDGEGETGGSRSNCTTGPKTPIIAWMADGNNVFPPKDKHARAKWRKPSYTWRYGFSDGAQQDAVVPRGQEATANGVGTVSDKPRPNPFEPGKGGLAVVNARGEALWPGALHAGTIVDLKRNGHAIGSANATAGGSVGDAKPSSGVKVQSNVAVDGAGSNSTAPGMSNVHIVGDEIITSAASVSAAAASSSTAHFGSAASPSGSVAAASASAVAASGSVAALSSSTTPLFASGPAASFATPAAVNTSASNSGSTPAASSLTVYVAGTNSITLSAYATASASPTGANTTGAAVSIDSNTLKPSGKTKCLRRRKRRLASH</sequence>
<dbReference type="GO" id="GO:0046872">
    <property type="term" value="F:metal ion binding"/>
    <property type="evidence" value="ECO:0007669"/>
    <property type="project" value="UniProtKB-KW"/>
</dbReference>
<protein>
    <submittedName>
        <fullName evidence="13">Uncharacterized protein</fullName>
    </submittedName>
</protein>
<evidence type="ECO:0000256" key="8">
    <source>
        <dbReference type="ARBA" id="ARBA00023033"/>
    </source>
</evidence>
<evidence type="ECO:0000256" key="3">
    <source>
        <dbReference type="ARBA" id="ARBA00022525"/>
    </source>
</evidence>
<evidence type="ECO:0000256" key="9">
    <source>
        <dbReference type="ARBA" id="ARBA00023157"/>
    </source>
</evidence>
<dbReference type="STRING" id="879819.A0A0J1AUE3"/>
<proteinExistence type="inferred from homology"/>
<dbReference type="GO" id="GO:0004497">
    <property type="term" value="F:monooxygenase activity"/>
    <property type="evidence" value="ECO:0007669"/>
    <property type="project" value="UniProtKB-KW"/>
</dbReference>
<evidence type="ECO:0000256" key="7">
    <source>
        <dbReference type="ARBA" id="ARBA00023008"/>
    </source>
</evidence>
<dbReference type="RefSeq" id="XP_018275380.1">
    <property type="nucleotide sequence ID" value="XM_018419362.1"/>
</dbReference>
<dbReference type="Proteomes" id="UP000053611">
    <property type="component" value="Unassembled WGS sequence"/>
</dbReference>
<keyword evidence="9" id="KW-1015">Disulfide bond</keyword>
<keyword evidence="8" id="KW-0503">Monooxygenase</keyword>
<keyword evidence="4" id="KW-0479">Metal-binding</keyword>
<accession>A0A0J1AUE3</accession>
<feature type="chain" id="PRO_5005247673" evidence="12">
    <location>
        <begin position="18"/>
        <end position="573"/>
    </location>
</feature>
<evidence type="ECO:0000313" key="14">
    <source>
        <dbReference type="Proteomes" id="UP000053611"/>
    </source>
</evidence>
<keyword evidence="10" id="KW-0325">Glycoprotein</keyword>
<gene>
    <name evidence="13" type="ORF">CC85DRAFT_11841</name>
</gene>
<keyword evidence="5 12" id="KW-0732">Signal</keyword>
<dbReference type="EMBL" id="KQ087278">
    <property type="protein sequence ID" value="KLT38889.1"/>
    <property type="molecule type" value="Genomic_DNA"/>
</dbReference>
<dbReference type="GO" id="GO:0005576">
    <property type="term" value="C:extracellular region"/>
    <property type="evidence" value="ECO:0007669"/>
    <property type="project" value="UniProtKB-SubCell"/>
</dbReference>
<evidence type="ECO:0000256" key="4">
    <source>
        <dbReference type="ARBA" id="ARBA00022723"/>
    </source>
</evidence>
<dbReference type="AlphaFoldDB" id="A0A0J1AUE3"/>
<evidence type="ECO:0000256" key="10">
    <source>
        <dbReference type="ARBA" id="ARBA00023180"/>
    </source>
</evidence>
<evidence type="ECO:0000256" key="11">
    <source>
        <dbReference type="ARBA" id="ARBA00046340"/>
    </source>
</evidence>
<comment type="similarity">
    <text evidence="11">Belongs to the polysaccharide monooxygenase AA14 family.</text>
</comment>
<evidence type="ECO:0000313" key="13">
    <source>
        <dbReference type="EMBL" id="KLT38889.1"/>
    </source>
</evidence>
<feature type="signal peptide" evidence="12">
    <location>
        <begin position="1"/>
        <end position="17"/>
    </location>
</feature>
<organism evidence="13 14">
    <name type="scientific">Cutaneotrichosporon oleaginosum</name>
    <dbReference type="NCBI Taxonomy" id="879819"/>
    <lineage>
        <taxon>Eukaryota</taxon>
        <taxon>Fungi</taxon>
        <taxon>Dikarya</taxon>
        <taxon>Basidiomycota</taxon>
        <taxon>Agaricomycotina</taxon>
        <taxon>Tremellomycetes</taxon>
        <taxon>Trichosporonales</taxon>
        <taxon>Trichosporonaceae</taxon>
        <taxon>Cutaneotrichosporon</taxon>
    </lineage>
</organism>
<evidence type="ECO:0000256" key="12">
    <source>
        <dbReference type="SAM" id="SignalP"/>
    </source>
</evidence>
<reference evidence="13 14" key="1">
    <citation type="submission" date="2015-03" db="EMBL/GenBank/DDBJ databases">
        <title>Genomics and transcriptomics of the oil-accumulating basidiomycete yeast T. oleaginosus allow insights into substrate utilization and the diverse evolutionary trajectories of mating systems in fungi.</title>
        <authorList>
            <consortium name="DOE Joint Genome Institute"/>
            <person name="Kourist R."/>
            <person name="Kracht O."/>
            <person name="Bracharz F."/>
            <person name="Lipzen A."/>
            <person name="Nolan M."/>
            <person name="Ohm R."/>
            <person name="Grigoriev I."/>
            <person name="Sun S."/>
            <person name="Heitman J."/>
            <person name="Bruck T."/>
            <person name="Nowrousian M."/>
        </authorList>
    </citation>
    <scope>NUCLEOTIDE SEQUENCE [LARGE SCALE GENOMIC DNA]</scope>
    <source>
        <strain evidence="13 14">IBC0246</strain>
    </source>
</reference>
<comment type="cofactor">
    <cofactor evidence="1">
        <name>Cu(2+)</name>
        <dbReference type="ChEBI" id="CHEBI:29036"/>
    </cofactor>
</comment>
<dbReference type="OrthoDB" id="2019572at2759"/>
<keyword evidence="7" id="KW-0186">Copper</keyword>
<comment type="subcellular location">
    <subcellularLocation>
        <location evidence="2">Secreted</location>
    </subcellularLocation>
</comment>
<keyword evidence="6" id="KW-0560">Oxidoreductase</keyword>
<dbReference type="GeneID" id="28979965"/>
<dbReference type="InterPro" id="IPR054497">
    <property type="entry name" value="LPMO_AA14"/>
</dbReference>
<name>A0A0J1AUE3_9TREE</name>
<keyword evidence="14" id="KW-1185">Reference proteome</keyword>
<evidence type="ECO:0000256" key="2">
    <source>
        <dbReference type="ARBA" id="ARBA00004613"/>
    </source>
</evidence>
<evidence type="ECO:0000256" key="6">
    <source>
        <dbReference type="ARBA" id="ARBA00023002"/>
    </source>
</evidence>
<keyword evidence="3" id="KW-0964">Secreted</keyword>
<evidence type="ECO:0000256" key="5">
    <source>
        <dbReference type="ARBA" id="ARBA00022729"/>
    </source>
</evidence>
<evidence type="ECO:0000256" key="1">
    <source>
        <dbReference type="ARBA" id="ARBA00001973"/>
    </source>
</evidence>
<dbReference type="Pfam" id="PF22810">
    <property type="entry name" value="LPMO_AA14"/>
    <property type="match status" value="1"/>
</dbReference>